<evidence type="ECO:0000313" key="1">
    <source>
        <dbReference type="EMBL" id="EDP97918.1"/>
    </source>
</evidence>
<organism evidence="1 2">
    <name type="scientific">Kordia algicida OT-1</name>
    <dbReference type="NCBI Taxonomy" id="391587"/>
    <lineage>
        <taxon>Bacteria</taxon>
        <taxon>Pseudomonadati</taxon>
        <taxon>Bacteroidota</taxon>
        <taxon>Flavobacteriia</taxon>
        <taxon>Flavobacteriales</taxon>
        <taxon>Flavobacteriaceae</taxon>
        <taxon>Kordia</taxon>
    </lineage>
</organism>
<keyword evidence="2" id="KW-1185">Reference proteome</keyword>
<dbReference type="EMBL" id="ABIB01000001">
    <property type="protein sequence ID" value="EDP97918.1"/>
    <property type="molecule type" value="Genomic_DNA"/>
</dbReference>
<dbReference type="eggNOG" id="ENOG5033CF2">
    <property type="taxonomic scope" value="Bacteria"/>
</dbReference>
<name>A9DIJ9_9FLAO</name>
<dbReference type="PROSITE" id="PS51257">
    <property type="entry name" value="PROKAR_LIPOPROTEIN"/>
    <property type="match status" value="1"/>
</dbReference>
<reference evidence="1 2" key="1">
    <citation type="journal article" date="2011" name="J. Bacteriol.">
        <title>Genome sequence of the algicidal bacterium Kordia algicida OT-1.</title>
        <authorList>
            <person name="Lee H.S."/>
            <person name="Kang S.G."/>
            <person name="Kwon K.K."/>
            <person name="Lee J.H."/>
            <person name="Kim S.J."/>
        </authorList>
    </citation>
    <scope>NUCLEOTIDE SEQUENCE [LARGE SCALE GENOMIC DNA]</scope>
    <source>
        <strain evidence="1 2">OT-1</strain>
    </source>
</reference>
<sequence>MKQIFFILIVVLFSSCEQETLPKFQSVREMLKESSDFHEENGSLKFISEEESNVHVQVSKSILETESRELKEEIVKRDIIYVVFQSFAQTNIDQITVTAIPNDWEDHKKYYDEYAKTVKVSRKDAIKVLEKYLYSTNFSILYEKKDGSWFPNKNFSKLKFEKLKEVFNEIYNP</sequence>
<evidence type="ECO:0000313" key="2">
    <source>
        <dbReference type="Proteomes" id="UP000002945"/>
    </source>
</evidence>
<dbReference type="AlphaFoldDB" id="A9DIJ9"/>
<accession>A9DIJ9</accession>
<dbReference type="HOGENOM" id="CLU_1545609_0_0_10"/>
<comment type="caution">
    <text evidence="1">The sequence shown here is derived from an EMBL/GenBank/DDBJ whole genome shotgun (WGS) entry which is preliminary data.</text>
</comment>
<dbReference type="RefSeq" id="WP_007094932.1">
    <property type="nucleotide sequence ID" value="NZ_CP142125.1"/>
</dbReference>
<evidence type="ECO:0008006" key="3">
    <source>
        <dbReference type="Google" id="ProtNLM"/>
    </source>
</evidence>
<protein>
    <recommendedName>
        <fullName evidence="3">Lipoprotein</fullName>
    </recommendedName>
</protein>
<dbReference type="Proteomes" id="UP000002945">
    <property type="component" value="Unassembled WGS sequence"/>
</dbReference>
<proteinExistence type="predicted"/>
<gene>
    <name evidence="1" type="ORF">KAOT1_11912</name>
</gene>
<dbReference type="OrthoDB" id="1366434at2"/>